<evidence type="ECO:0000256" key="1">
    <source>
        <dbReference type="PROSITE-ProRule" id="PRU00339"/>
    </source>
</evidence>
<feature type="repeat" description="TPR" evidence="1">
    <location>
        <begin position="76"/>
        <end position="109"/>
    </location>
</feature>
<feature type="repeat" description="TPR" evidence="1">
    <location>
        <begin position="42"/>
        <end position="75"/>
    </location>
</feature>
<accession>A0A9D8PP04</accession>
<reference evidence="2" key="1">
    <citation type="journal article" date="2021" name="Environ. Microbiol.">
        <title>Genomic characterization of three novel Desulfobacterota classes expand the metabolic and phylogenetic diversity of the phylum.</title>
        <authorList>
            <person name="Murphy C.L."/>
            <person name="Biggerstaff J."/>
            <person name="Eichhorn A."/>
            <person name="Ewing E."/>
            <person name="Shahan R."/>
            <person name="Soriano D."/>
            <person name="Stewart S."/>
            <person name="VanMol K."/>
            <person name="Walker R."/>
            <person name="Walters P."/>
            <person name="Elshahed M.S."/>
            <person name="Youssef N.H."/>
        </authorList>
    </citation>
    <scope>NUCLEOTIDE SEQUENCE</scope>
    <source>
        <strain evidence="2">Zod_Metabat.24</strain>
    </source>
</reference>
<dbReference type="AlphaFoldDB" id="A0A9D8PP04"/>
<dbReference type="EMBL" id="JAFGIX010000023">
    <property type="protein sequence ID" value="MBN1572450.1"/>
    <property type="molecule type" value="Genomic_DNA"/>
</dbReference>
<dbReference type="SMART" id="SM00028">
    <property type="entry name" value="TPR"/>
    <property type="match status" value="2"/>
</dbReference>
<sequence length="254" mass="28424">MRIAETGRISDVLPDEFMERKEFYKRSLDLFLLMIEAQPVNPPAWGHIGLLLYELGRFDKSLGYFAMINEVEPNNAVALDARGFIEMERGNFKSAVSHFERVVEISPKRHDVASDLALCLYHVGRYDDLRSLLDASVGKMMGVKEYFLLGKSADALGEESSAHYKKCIDLYTAPAGPVREAQYACLNAMRGAALSMTGDGKDKSGEVKKAFMEAARRAGLTDPDRMILSAFDLTFKARGKFIREIKDHISRLDG</sequence>
<reference evidence="2" key="2">
    <citation type="submission" date="2021-01" db="EMBL/GenBank/DDBJ databases">
        <authorList>
            <person name="Hahn C.R."/>
            <person name="Youssef N.H."/>
            <person name="Elshahed M."/>
        </authorList>
    </citation>
    <scope>NUCLEOTIDE SEQUENCE</scope>
    <source>
        <strain evidence="2">Zod_Metabat.24</strain>
    </source>
</reference>
<proteinExistence type="predicted"/>
<keyword evidence="1" id="KW-0802">TPR repeat</keyword>
<dbReference type="SUPFAM" id="SSF48452">
    <property type="entry name" value="TPR-like"/>
    <property type="match status" value="1"/>
</dbReference>
<organism evidence="2 3">
    <name type="scientific">Candidatus Zymogenus saltonus</name>
    <dbReference type="NCBI Taxonomy" id="2844893"/>
    <lineage>
        <taxon>Bacteria</taxon>
        <taxon>Deltaproteobacteria</taxon>
        <taxon>Candidatus Zymogenia</taxon>
        <taxon>Candidatus Zymogeniales</taxon>
        <taxon>Candidatus Zymogenaceae</taxon>
        <taxon>Candidatus Zymogenus</taxon>
    </lineage>
</organism>
<comment type="caution">
    <text evidence="2">The sequence shown here is derived from an EMBL/GenBank/DDBJ whole genome shotgun (WGS) entry which is preliminary data.</text>
</comment>
<dbReference type="InterPro" id="IPR011990">
    <property type="entry name" value="TPR-like_helical_dom_sf"/>
</dbReference>
<dbReference type="Proteomes" id="UP000809273">
    <property type="component" value="Unassembled WGS sequence"/>
</dbReference>
<protein>
    <submittedName>
        <fullName evidence="2">Tetratricopeptide repeat protein</fullName>
    </submittedName>
</protein>
<gene>
    <name evidence="2" type="ORF">JW984_04555</name>
</gene>
<evidence type="ECO:0000313" key="3">
    <source>
        <dbReference type="Proteomes" id="UP000809273"/>
    </source>
</evidence>
<dbReference type="Pfam" id="PF14559">
    <property type="entry name" value="TPR_19"/>
    <property type="match status" value="1"/>
</dbReference>
<evidence type="ECO:0000313" key="2">
    <source>
        <dbReference type="EMBL" id="MBN1572450.1"/>
    </source>
</evidence>
<name>A0A9D8PP04_9DELT</name>
<dbReference type="Gene3D" id="1.25.40.10">
    <property type="entry name" value="Tetratricopeptide repeat domain"/>
    <property type="match status" value="1"/>
</dbReference>
<dbReference type="InterPro" id="IPR019734">
    <property type="entry name" value="TPR_rpt"/>
</dbReference>
<dbReference type="PROSITE" id="PS50005">
    <property type="entry name" value="TPR"/>
    <property type="match status" value="2"/>
</dbReference>